<keyword evidence="4" id="KW-1185">Reference proteome</keyword>
<evidence type="ECO:0000313" key="4">
    <source>
        <dbReference type="Proteomes" id="UP000625283"/>
    </source>
</evidence>
<gene>
    <name evidence="3" type="ORF">JKG61_13640</name>
</gene>
<feature type="coiled-coil region" evidence="1">
    <location>
        <begin position="233"/>
        <end position="268"/>
    </location>
</feature>
<feature type="compositionally biased region" description="Basic and acidic residues" evidence="2">
    <location>
        <begin position="176"/>
        <end position="185"/>
    </location>
</feature>
<protein>
    <submittedName>
        <fullName evidence="3">Uncharacterized protein</fullName>
    </submittedName>
</protein>
<evidence type="ECO:0000256" key="1">
    <source>
        <dbReference type="SAM" id="Coils"/>
    </source>
</evidence>
<reference evidence="3 4" key="1">
    <citation type="submission" date="2021-01" db="EMBL/GenBank/DDBJ databases">
        <title>C459-1 draft genome sequence.</title>
        <authorList>
            <person name="Zhang X.-F."/>
        </authorList>
    </citation>
    <scope>NUCLEOTIDE SEQUENCE [LARGE SCALE GENOMIC DNA]</scope>
    <source>
        <strain evidence="4">C459-1</strain>
    </source>
</reference>
<keyword evidence="1" id="KW-0175">Coiled coil</keyword>
<sequence>MKNNTGDDLGIKLSVTVHLTCGSSFSYNAGIDGVINLAGGKQTDANFFFDTNGMSKEAVKEYERLCGKRKKGQKTVISGISCSLISVVNYSQQKRDEQAKREKEEAERKRLAEEKARKEAELKKQKEEEQKRLANEKAKQEAENQRLAEENRRKQTASDQSANGSARTETTVSRSSKTEEPRKDFVLGNVSVEQYRNYPEEFKTNDGKYIKKDNGHLVYISEQEYNQRKYEHKANLERQGEQARARLLEEQNRKAQATIDNIRRQEQERVARNERSDAYMQQASYYGAQASFAKEMRIEASSFQQTHTNLASLEAEYSAKLRQLSASAATEQQATSAAYASAAASIAEAGWGNSELSQSAGQLGAAIGGLIASSRADKARKELAEERKRQAEDIAKAMAKAKKEHEEAEQKLKAEAERLRKEAIREGIINLRKQLAQTFVDGGTPLQKHNITQPEVYLFAYSSSKNDWKNANSSSILVSNIIPIYKMSDDTFPYKNVVLKTLSSLGNVDDITLIGFFTDKTEIEEIRKNFISSVQKAEFMVKTVDIKVKENRNINKPISNDNDFWETGQTPVKTNQTNSQTSFWD</sequence>
<feature type="compositionally biased region" description="Polar residues" evidence="2">
    <location>
        <begin position="157"/>
        <end position="175"/>
    </location>
</feature>
<dbReference type="EMBL" id="JAERTY010000007">
    <property type="protein sequence ID" value="MBL1409799.1"/>
    <property type="molecule type" value="Genomic_DNA"/>
</dbReference>
<comment type="caution">
    <text evidence="3">The sequence shown here is derived from an EMBL/GenBank/DDBJ whole genome shotgun (WGS) entry which is preliminary data.</text>
</comment>
<feature type="region of interest" description="Disordered" evidence="2">
    <location>
        <begin position="93"/>
        <end position="185"/>
    </location>
</feature>
<organism evidence="3 4">
    <name type="scientific">Sphingobacterium faecale</name>
    <dbReference type="NCBI Taxonomy" id="2803775"/>
    <lineage>
        <taxon>Bacteria</taxon>
        <taxon>Pseudomonadati</taxon>
        <taxon>Bacteroidota</taxon>
        <taxon>Sphingobacteriia</taxon>
        <taxon>Sphingobacteriales</taxon>
        <taxon>Sphingobacteriaceae</taxon>
        <taxon>Sphingobacterium</taxon>
    </lineage>
</organism>
<feature type="coiled-coil region" evidence="1">
    <location>
        <begin position="380"/>
        <end position="426"/>
    </location>
</feature>
<evidence type="ECO:0000256" key="2">
    <source>
        <dbReference type="SAM" id="MobiDB-lite"/>
    </source>
</evidence>
<evidence type="ECO:0000313" key="3">
    <source>
        <dbReference type="EMBL" id="MBL1409799.1"/>
    </source>
</evidence>
<feature type="compositionally biased region" description="Basic and acidic residues" evidence="2">
    <location>
        <begin position="93"/>
        <end position="153"/>
    </location>
</feature>
<proteinExistence type="predicted"/>
<dbReference type="Proteomes" id="UP000625283">
    <property type="component" value="Unassembled WGS sequence"/>
</dbReference>
<dbReference type="RefSeq" id="WP_202103513.1">
    <property type="nucleotide sequence ID" value="NZ_JAERTY010000007.1"/>
</dbReference>
<name>A0ABS1R5G9_9SPHI</name>
<feature type="region of interest" description="Disordered" evidence="2">
    <location>
        <begin position="558"/>
        <end position="585"/>
    </location>
</feature>
<accession>A0ABS1R5G9</accession>